<name>A0A397TM68_9GLOM</name>
<keyword evidence="2" id="KW-1185">Reference proteome</keyword>
<gene>
    <name evidence="1" type="ORF">C1645_749949</name>
</gene>
<organism evidence="1 2">
    <name type="scientific">Glomus cerebriforme</name>
    <dbReference type="NCBI Taxonomy" id="658196"/>
    <lineage>
        <taxon>Eukaryota</taxon>
        <taxon>Fungi</taxon>
        <taxon>Fungi incertae sedis</taxon>
        <taxon>Mucoromycota</taxon>
        <taxon>Glomeromycotina</taxon>
        <taxon>Glomeromycetes</taxon>
        <taxon>Glomerales</taxon>
        <taxon>Glomeraceae</taxon>
        <taxon>Glomus</taxon>
    </lineage>
</organism>
<reference evidence="1 2" key="1">
    <citation type="submission" date="2018-06" db="EMBL/GenBank/DDBJ databases">
        <title>Comparative genomics reveals the genomic features of Rhizophagus irregularis, R. cerebriforme, R. diaphanum and Gigaspora rosea, and their symbiotic lifestyle signature.</title>
        <authorList>
            <person name="Morin E."/>
            <person name="San Clemente H."/>
            <person name="Chen E.C.H."/>
            <person name="De La Providencia I."/>
            <person name="Hainaut M."/>
            <person name="Kuo A."/>
            <person name="Kohler A."/>
            <person name="Murat C."/>
            <person name="Tang N."/>
            <person name="Roy S."/>
            <person name="Loubradou J."/>
            <person name="Henrissat B."/>
            <person name="Grigoriev I.V."/>
            <person name="Corradi N."/>
            <person name="Roux C."/>
            <person name="Martin F.M."/>
        </authorList>
    </citation>
    <scope>NUCLEOTIDE SEQUENCE [LARGE SCALE GENOMIC DNA]</scope>
    <source>
        <strain evidence="1 2">DAOM 227022</strain>
    </source>
</reference>
<evidence type="ECO:0000313" key="1">
    <source>
        <dbReference type="EMBL" id="RIA98469.1"/>
    </source>
</evidence>
<protein>
    <submittedName>
        <fullName evidence="1">Uncharacterized protein</fullName>
    </submittedName>
</protein>
<dbReference type="AlphaFoldDB" id="A0A397TM68"/>
<accession>A0A397TM68</accession>
<sequence length="377" mass="43664">MFSKCVLVSTKALFRHSLRPYTKFGILKFTDLFLTQNLLRGVISQGKINNSRELHNNKVCLGPVQTILKKGTEERDTLELGNGELFPTILLQDSSETKQTLTIPAGASQEFYNLYIEIINKTQPTTPLHEFPKHGRLNNLIYHIKTREDALLLPKAVSQWRKKLLPSTPITTRFIIKKCCEVNAEDVVFHMLTDRTKYALLPNREGFRWIMLAFANKIVDPSSEKKISLDKQEILDYLYKTFGLMAYYDVSQYDAHLYAILISASLKLDSKKGWERVDVTASEFLENLDKMDNEALELHPISPDEEEELKRRNDKFSEYSVESRISRLVSCIDMVDILDKWYTESKQDTAKAENFRILKESWKNEIKKLKIEEGSLL</sequence>
<evidence type="ECO:0000313" key="2">
    <source>
        <dbReference type="Proteomes" id="UP000265703"/>
    </source>
</evidence>
<dbReference type="Proteomes" id="UP000265703">
    <property type="component" value="Unassembled WGS sequence"/>
</dbReference>
<comment type="caution">
    <text evidence="1">The sequence shown here is derived from an EMBL/GenBank/DDBJ whole genome shotgun (WGS) entry which is preliminary data.</text>
</comment>
<dbReference type="OrthoDB" id="2123547at2759"/>
<dbReference type="EMBL" id="QKYT01000015">
    <property type="protein sequence ID" value="RIA98469.1"/>
    <property type="molecule type" value="Genomic_DNA"/>
</dbReference>
<proteinExistence type="predicted"/>